<feature type="compositionally biased region" description="Low complexity" evidence="1">
    <location>
        <begin position="217"/>
        <end position="237"/>
    </location>
</feature>
<evidence type="ECO:0000256" key="1">
    <source>
        <dbReference type="SAM" id="MobiDB-lite"/>
    </source>
</evidence>
<keyword evidence="3" id="KW-1185">Reference proteome</keyword>
<dbReference type="Proteomes" id="UP001451303">
    <property type="component" value="Unassembled WGS sequence"/>
</dbReference>
<feature type="compositionally biased region" description="Polar residues" evidence="1">
    <location>
        <begin position="39"/>
        <end position="57"/>
    </location>
</feature>
<proteinExistence type="predicted"/>
<evidence type="ECO:0000313" key="2">
    <source>
        <dbReference type="EMBL" id="KAL0469755.1"/>
    </source>
</evidence>
<comment type="caution">
    <text evidence="2">The sequence shown here is derived from an EMBL/GenBank/DDBJ whole genome shotgun (WGS) entry which is preliminary data.</text>
</comment>
<accession>A0ABR3DAP6</accession>
<feature type="compositionally biased region" description="Low complexity" evidence="1">
    <location>
        <begin position="359"/>
        <end position="382"/>
    </location>
</feature>
<feature type="region of interest" description="Disordered" evidence="1">
    <location>
        <begin position="332"/>
        <end position="445"/>
    </location>
</feature>
<organism evidence="2 3">
    <name type="scientific">Neurospora intermedia</name>
    <dbReference type="NCBI Taxonomy" id="5142"/>
    <lineage>
        <taxon>Eukaryota</taxon>
        <taxon>Fungi</taxon>
        <taxon>Dikarya</taxon>
        <taxon>Ascomycota</taxon>
        <taxon>Pezizomycotina</taxon>
        <taxon>Sordariomycetes</taxon>
        <taxon>Sordariomycetidae</taxon>
        <taxon>Sordariales</taxon>
        <taxon>Sordariaceae</taxon>
        <taxon>Neurospora</taxon>
    </lineage>
</organism>
<protein>
    <submittedName>
        <fullName evidence="2">Uncharacterized protein</fullName>
    </submittedName>
</protein>
<sequence length="445" mass="45704">MSSQTAPQTTASQTASHNQTPGSEAASQHLAGPSPPVSNSPALNILPSNQPAVNNAVSSPSLPSPHYLPASIAMKDNAGVDPGPGPTRHPRPLTAADLHLQLEKEQEAVVNRLSRELSMLRAAQNASVVSNASVISNASSASASVSGAESVPIGDAYVGAGAPGLSHHRVSMHNRTSSSASTRSLAANAGSISTSLTGISSPAPIRPTQPVPIGGISLSRQNSAASRRSQAGSPSSAHFMGSYSGALPMHSFTPSSNPGDPSTVNYFAHRLSGAFHSMAATPGSIPTSDHSPAILPGTPRYEETAFYRSELESVKRENEALKRRVRELERMVRERRASDASRASQGGAGSLAPRTRSDSTSTTASVSVTASTAATGGVSIAAPRDTDPTARAERPRVVSAISSIAVGVPDDEVKVGESAASSGLGEHEKRRKQHKGPEAEGQTKA</sequence>
<feature type="compositionally biased region" description="Low complexity" evidence="1">
    <location>
        <begin position="1"/>
        <end position="16"/>
    </location>
</feature>
<gene>
    <name evidence="2" type="ORF">QR685DRAFT_444343</name>
</gene>
<feature type="compositionally biased region" description="Polar residues" evidence="1">
    <location>
        <begin position="17"/>
        <end position="26"/>
    </location>
</feature>
<dbReference type="EMBL" id="JAVLET010000005">
    <property type="protein sequence ID" value="KAL0469755.1"/>
    <property type="molecule type" value="Genomic_DNA"/>
</dbReference>
<dbReference type="PANTHER" id="PTHR39610">
    <property type="entry name" value="BZIP DOMAIN-CONTAINING PROTEIN-RELATED"/>
    <property type="match status" value="1"/>
</dbReference>
<reference evidence="2 3" key="1">
    <citation type="submission" date="2023-09" db="EMBL/GenBank/DDBJ databases">
        <title>Multi-omics analysis of a traditional fermented food reveals byproduct-associated fungal strains for waste-to-food upcycling.</title>
        <authorList>
            <consortium name="Lawrence Berkeley National Laboratory"/>
            <person name="Rekdal V.M."/>
            <person name="Villalobos-Escobedo J.M."/>
            <person name="Rodriguez-Valeron N."/>
            <person name="Garcia M.O."/>
            <person name="Vasquez D.P."/>
            <person name="Damayanti I."/>
            <person name="Sorensen P.M."/>
            <person name="Baidoo E.E."/>
            <person name="De Carvalho A.C."/>
            <person name="Riley R."/>
            <person name="Lipzen A."/>
            <person name="He G."/>
            <person name="Yan M."/>
            <person name="Haridas S."/>
            <person name="Daum C."/>
            <person name="Yoshinaga Y."/>
            <person name="Ng V."/>
            <person name="Grigoriev I.V."/>
            <person name="Munk R."/>
            <person name="Nuraida L."/>
            <person name="Wijaya C.H."/>
            <person name="Morales P.-C."/>
            <person name="Keasling J.D."/>
        </authorList>
    </citation>
    <scope>NUCLEOTIDE SEQUENCE [LARGE SCALE GENOMIC DNA]</scope>
    <source>
        <strain evidence="2 3">FGSC 2613</strain>
    </source>
</reference>
<feature type="compositionally biased region" description="Low complexity" evidence="1">
    <location>
        <begin position="397"/>
        <end position="406"/>
    </location>
</feature>
<feature type="region of interest" description="Disordered" evidence="1">
    <location>
        <begin position="196"/>
        <end position="239"/>
    </location>
</feature>
<name>A0ABR3DAP6_NEUIN</name>
<feature type="region of interest" description="Disordered" evidence="1">
    <location>
        <begin position="1"/>
        <end position="69"/>
    </location>
</feature>
<evidence type="ECO:0000313" key="3">
    <source>
        <dbReference type="Proteomes" id="UP001451303"/>
    </source>
</evidence>
<dbReference type="PANTHER" id="PTHR39610:SF1">
    <property type="match status" value="1"/>
</dbReference>
<feature type="compositionally biased region" description="Basic and acidic residues" evidence="1">
    <location>
        <begin position="384"/>
        <end position="396"/>
    </location>
</feature>
<feature type="compositionally biased region" description="Low complexity" evidence="1">
    <location>
        <begin position="58"/>
        <end position="69"/>
    </location>
</feature>
<feature type="compositionally biased region" description="Basic and acidic residues" evidence="1">
    <location>
        <begin position="435"/>
        <end position="445"/>
    </location>
</feature>